<feature type="region of interest" description="Disordered" evidence="1">
    <location>
        <begin position="218"/>
        <end position="240"/>
    </location>
</feature>
<name>A0A8H6M3Y3_9AGAR</name>
<dbReference type="Proteomes" id="UP000521943">
    <property type="component" value="Unassembled WGS sequence"/>
</dbReference>
<gene>
    <name evidence="2" type="ORF">DFP72DRAFT_850963</name>
</gene>
<comment type="caution">
    <text evidence="2">The sequence shown here is derived from an EMBL/GenBank/DDBJ whole genome shotgun (WGS) entry which is preliminary data.</text>
</comment>
<organism evidence="2 3">
    <name type="scientific">Ephemerocybe angulata</name>
    <dbReference type="NCBI Taxonomy" id="980116"/>
    <lineage>
        <taxon>Eukaryota</taxon>
        <taxon>Fungi</taxon>
        <taxon>Dikarya</taxon>
        <taxon>Basidiomycota</taxon>
        <taxon>Agaricomycotina</taxon>
        <taxon>Agaricomycetes</taxon>
        <taxon>Agaricomycetidae</taxon>
        <taxon>Agaricales</taxon>
        <taxon>Agaricineae</taxon>
        <taxon>Psathyrellaceae</taxon>
        <taxon>Ephemerocybe</taxon>
    </lineage>
</organism>
<sequence>MVYTEQAEEPLVAVAGVEEKLCSRNMGSDCRGRREKSLGPLPLKSRMIWLSKRQPHVGPDEDRRSRWRPMQSSRLIHGCGRLSTHRMQPLPDSNRASSSVLVIQDVAPYLLIARIIGAISPNPIFVPPESPSLSASHPAALDPLSEMKRVRVDSEPSPRGFFLSWQHGRCTGGRTNGVPQRPKGLDGPLEPAVVFGLTDRNPIVGRRQLTQWRHGVHRTLTESPSGLPQTRRDKAQLRPE</sequence>
<proteinExistence type="predicted"/>
<evidence type="ECO:0000313" key="2">
    <source>
        <dbReference type="EMBL" id="KAF6751341.1"/>
    </source>
</evidence>
<dbReference type="EMBL" id="JACGCI010000051">
    <property type="protein sequence ID" value="KAF6751341.1"/>
    <property type="molecule type" value="Genomic_DNA"/>
</dbReference>
<accession>A0A8H6M3Y3</accession>
<protein>
    <submittedName>
        <fullName evidence="2">Uncharacterized protein</fullName>
    </submittedName>
</protein>
<keyword evidence="3" id="KW-1185">Reference proteome</keyword>
<reference evidence="2 3" key="1">
    <citation type="submission" date="2020-07" db="EMBL/GenBank/DDBJ databases">
        <title>Comparative genomics of pyrophilous fungi reveals a link between fire events and developmental genes.</title>
        <authorList>
            <consortium name="DOE Joint Genome Institute"/>
            <person name="Steindorff A.S."/>
            <person name="Carver A."/>
            <person name="Calhoun S."/>
            <person name="Stillman K."/>
            <person name="Liu H."/>
            <person name="Lipzen A."/>
            <person name="Pangilinan J."/>
            <person name="Labutti K."/>
            <person name="Bruns T.D."/>
            <person name="Grigoriev I.V."/>
        </authorList>
    </citation>
    <scope>NUCLEOTIDE SEQUENCE [LARGE SCALE GENOMIC DNA]</scope>
    <source>
        <strain evidence="2 3">CBS 144469</strain>
    </source>
</reference>
<feature type="compositionally biased region" description="Basic and acidic residues" evidence="1">
    <location>
        <begin position="230"/>
        <end position="240"/>
    </location>
</feature>
<evidence type="ECO:0000313" key="3">
    <source>
        <dbReference type="Proteomes" id="UP000521943"/>
    </source>
</evidence>
<dbReference type="AlphaFoldDB" id="A0A8H6M3Y3"/>
<evidence type="ECO:0000256" key="1">
    <source>
        <dbReference type="SAM" id="MobiDB-lite"/>
    </source>
</evidence>